<feature type="transmembrane region" description="Helical" evidence="5">
    <location>
        <begin position="34"/>
        <end position="56"/>
    </location>
</feature>
<name>A0A914HRZ8_GLORO</name>
<feature type="transmembrane region" description="Helical" evidence="5">
    <location>
        <begin position="68"/>
        <end position="98"/>
    </location>
</feature>
<accession>A0A914HRZ8</accession>
<evidence type="ECO:0000313" key="6">
    <source>
        <dbReference type="Proteomes" id="UP000887572"/>
    </source>
</evidence>
<evidence type="ECO:0000256" key="4">
    <source>
        <dbReference type="ARBA" id="ARBA00023136"/>
    </source>
</evidence>
<comment type="subcellular location">
    <subcellularLocation>
        <location evidence="1">Membrane</location>
        <topology evidence="1">Multi-pass membrane protein</topology>
    </subcellularLocation>
</comment>
<dbReference type="WBParaSite" id="Gr19_v10_g4120.t1">
    <property type="protein sequence ID" value="Gr19_v10_g4120.t1"/>
    <property type="gene ID" value="Gr19_v10_g4120"/>
</dbReference>
<evidence type="ECO:0000256" key="2">
    <source>
        <dbReference type="ARBA" id="ARBA00022692"/>
    </source>
</evidence>
<evidence type="ECO:0000313" key="7">
    <source>
        <dbReference type="WBParaSite" id="Gr19_v10_g4120.t1"/>
    </source>
</evidence>
<proteinExistence type="predicted"/>
<reference evidence="7" key="1">
    <citation type="submission" date="2022-11" db="UniProtKB">
        <authorList>
            <consortium name="WormBaseParasite"/>
        </authorList>
    </citation>
    <scope>IDENTIFICATION</scope>
</reference>
<evidence type="ECO:0000256" key="5">
    <source>
        <dbReference type="SAM" id="Phobius"/>
    </source>
</evidence>
<keyword evidence="6" id="KW-1185">Reference proteome</keyword>
<keyword evidence="3 5" id="KW-1133">Transmembrane helix</keyword>
<keyword evidence="4 5" id="KW-0472">Membrane</keyword>
<dbReference type="Proteomes" id="UP000887572">
    <property type="component" value="Unplaced"/>
</dbReference>
<dbReference type="Pfam" id="PF10292">
    <property type="entry name" value="7TM_GPCR_Srab"/>
    <property type="match status" value="1"/>
</dbReference>
<keyword evidence="2 5" id="KW-0812">Transmembrane</keyword>
<organism evidence="6 7">
    <name type="scientific">Globodera rostochiensis</name>
    <name type="common">Golden nematode worm</name>
    <name type="synonym">Heterodera rostochiensis</name>
    <dbReference type="NCBI Taxonomy" id="31243"/>
    <lineage>
        <taxon>Eukaryota</taxon>
        <taxon>Metazoa</taxon>
        <taxon>Ecdysozoa</taxon>
        <taxon>Nematoda</taxon>
        <taxon>Chromadorea</taxon>
        <taxon>Rhabditida</taxon>
        <taxon>Tylenchina</taxon>
        <taxon>Tylenchomorpha</taxon>
        <taxon>Tylenchoidea</taxon>
        <taxon>Heteroderidae</taxon>
        <taxon>Heteroderinae</taxon>
        <taxon>Globodera</taxon>
    </lineage>
</organism>
<protein>
    <submittedName>
        <fullName evidence="7">Uncharacterized protein</fullName>
    </submittedName>
</protein>
<dbReference type="GO" id="GO:0016020">
    <property type="term" value="C:membrane"/>
    <property type="evidence" value="ECO:0007669"/>
    <property type="project" value="UniProtKB-SubCell"/>
</dbReference>
<evidence type="ECO:0000256" key="1">
    <source>
        <dbReference type="ARBA" id="ARBA00004141"/>
    </source>
</evidence>
<sequence>MYFTPGGEPSNQSGAEVGDCEAAQASITNVQYNIVRAVQTVTGLVITVLLLRIVWFCKTHPVKLHANLMSILISVFLLYAIFVWSFIVAAAWHFYLALTYSDPCDCLSPVCYERAGTKFAIGILAIVVVLVTAFCVYVYFSSIIDPTFERPMIYFTLTGRYNATELLYVHYFFLLLVICISIADYFLIRMNRRLKRTFSNKVQDYSLSRNYQTNENILTMRIIFPLDFSYTIFFSIFNILSGYIRIKREQFGILMYIRTYEAITLVRIYYF</sequence>
<feature type="transmembrane region" description="Helical" evidence="5">
    <location>
        <begin position="119"/>
        <end position="140"/>
    </location>
</feature>
<dbReference type="InterPro" id="IPR019408">
    <property type="entry name" value="7TM_GPCR_serpentine_rcpt_Srab"/>
</dbReference>
<dbReference type="AlphaFoldDB" id="A0A914HRZ8"/>
<feature type="transmembrane region" description="Helical" evidence="5">
    <location>
        <begin position="168"/>
        <end position="188"/>
    </location>
</feature>
<evidence type="ECO:0000256" key="3">
    <source>
        <dbReference type="ARBA" id="ARBA00022989"/>
    </source>
</evidence>
<feature type="transmembrane region" description="Helical" evidence="5">
    <location>
        <begin position="222"/>
        <end position="244"/>
    </location>
</feature>